<evidence type="ECO:0008006" key="4">
    <source>
        <dbReference type="Google" id="ProtNLM"/>
    </source>
</evidence>
<reference evidence="2" key="1">
    <citation type="submission" date="2021-02" db="EMBL/GenBank/DDBJ databases">
        <authorList>
            <person name="Nowell W R."/>
        </authorList>
    </citation>
    <scope>NUCLEOTIDE SEQUENCE</scope>
</reference>
<dbReference type="InterPro" id="IPR036610">
    <property type="entry name" value="PEBP-like_sf"/>
</dbReference>
<evidence type="ECO:0000313" key="2">
    <source>
        <dbReference type="EMBL" id="CAF1220928.1"/>
    </source>
</evidence>
<gene>
    <name evidence="2" type="ORF">XAT740_LOCUS24705</name>
</gene>
<evidence type="ECO:0000256" key="1">
    <source>
        <dbReference type="ARBA" id="ARBA00007091"/>
    </source>
</evidence>
<dbReference type="Proteomes" id="UP000663828">
    <property type="component" value="Unassembled WGS sequence"/>
</dbReference>
<dbReference type="Pfam" id="PF01161">
    <property type="entry name" value="PBP"/>
    <property type="match status" value="1"/>
</dbReference>
<dbReference type="AlphaFoldDB" id="A0A814XV62"/>
<dbReference type="PANTHER" id="PTHR11362:SF82">
    <property type="entry name" value="PHOSPHATIDYLETHANOLAMINE-BINDING PROTEIN 4"/>
    <property type="match status" value="1"/>
</dbReference>
<dbReference type="SUPFAM" id="SSF49777">
    <property type="entry name" value="PEBP-like"/>
    <property type="match status" value="1"/>
</dbReference>
<dbReference type="PROSITE" id="PS01220">
    <property type="entry name" value="PBP"/>
    <property type="match status" value="1"/>
</dbReference>
<dbReference type="InterPro" id="IPR001858">
    <property type="entry name" value="Phosphatidylethanolamine-bd_CS"/>
</dbReference>
<proteinExistence type="inferred from homology"/>
<name>A0A814XV62_ADIRI</name>
<protein>
    <recommendedName>
        <fullName evidence="4">Phosphatidylethanolamine-binding protein</fullName>
    </recommendedName>
</protein>
<dbReference type="CDD" id="cd00866">
    <property type="entry name" value="PEBP_euk"/>
    <property type="match status" value="1"/>
</dbReference>
<dbReference type="InterPro" id="IPR008914">
    <property type="entry name" value="PEBP"/>
</dbReference>
<dbReference type="PANTHER" id="PTHR11362">
    <property type="entry name" value="PHOSPHATIDYLETHANOLAMINE-BINDING PROTEIN"/>
    <property type="match status" value="1"/>
</dbReference>
<sequence length="170" mass="19131">MSEEISSDVGYLINLLNGNQMSGGELCEISYGNENINGKNQLTKEQTQQQPTINIKQQLDNKKYLTLVMIDPDAPSGENPITGPFIHWILANFKANGGKDGQAICAYTGPGPRPGTGKHRYMFLIYQSDEQVKEDRKFDTIPERRKFPMATFVENNHLTLIYQTLFTVDA</sequence>
<organism evidence="2 3">
    <name type="scientific">Adineta ricciae</name>
    <name type="common">Rotifer</name>
    <dbReference type="NCBI Taxonomy" id="249248"/>
    <lineage>
        <taxon>Eukaryota</taxon>
        <taxon>Metazoa</taxon>
        <taxon>Spiralia</taxon>
        <taxon>Gnathifera</taxon>
        <taxon>Rotifera</taxon>
        <taxon>Eurotatoria</taxon>
        <taxon>Bdelloidea</taxon>
        <taxon>Adinetida</taxon>
        <taxon>Adinetidae</taxon>
        <taxon>Adineta</taxon>
    </lineage>
</organism>
<dbReference type="InterPro" id="IPR035810">
    <property type="entry name" value="PEBP_euk"/>
</dbReference>
<comment type="caution">
    <text evidence="2">The sequence shown here is derived from an EMBL/GenBank/DDBJ whole genome shotgun (WGS) entry which is preliminary data.</text>
</comment>
<evidence type="ECO:0000313" key="3">
    <source>
        <dbReference type="Proteomes" id="UP000663828"/>
    </source>
</evidence>
<accession>A0A814XV62</accession>
<dbReference type="Gene3D" id="3.90.280.10">
    <property type="entry name" value="PEBP-like"/>
    <property type="match status" value="1"/>
</dbReference>
<comment type="similarity">
    <text evidence="1">Belongs to the phosphatidylethanolamine-binding protein family.</text>
</comment>
<dbReference type="EMBL" id="CAJNOR010001925">
    <property type="protein sequence ID" value="CAF1220928.1"/>
    <property type="molecule type" value="Genomic_DNA"/>
</dbReference>
<keyword evidence="3" id="KW-1185">Reference proteome</keyword>